<dbReference type="InterPro" id="IPR036444">
    <property type="entry name" value="PLipase_A2_dom_sf"/>
</dbReference>
<dbReference type="GO" id="GO:0006644">
    <property type="term" value="P:phospholipid metabolic process"/>
    <property type="evidence" value="ECO:0007669"/>
    <property type="project" value="InterPro"/>
</dbReference>
<dbReference type="SMART" id="SM00085">
    <property type="entry name" value="PA2c"/>
    <property type="match status" value="1"/>
</dbReference>
<evidence type="ECO:0000256" key="14">
    <source>
        <dbReference type="RuleBase" id="RU361236"/>
    </source>
</evidence>
<evidence type="ECO:0000256" key="2">
    <source>
        <dbReference type="ARBA" id="ARBA00013278"/>
    </source>
</evidence>
<evidence type="ECO:0000256" key="12">
    <source>
        <dbReference type="PIRSR" id="PIRSR601211-3"/>
    </source>
</evidence>
<proteinExistence type="inferred from homology"/>
<dbReference type="EC" id="3.1.1.4" evidence="2 14"/>
<evidence type="ECO:0000313" key="17">
    <source>
        <dbReference type="Proteomes" id="UP000001307"/>
    </source>
</evidence>
<evidence type="ECO:0000256" key="13">
    <source>
        <dbReference type="RuleBase" id="RU003654"/>
    </source>
</evidence>
<dbReference type="PROSITE" id="PS00118">
    <property type="entry name" value="PA2_HIS"/>
    <property type="match status" value="1"/>
</dbReference>
<evidence type="ECO:0000313" key="16">
    <source>
        <dbReference type="EMBL" id="CBY23504.1"/>
    </source>
</evidence>
<dbReference type="Pfam" id="PF00068">
    <property type="entry name" value="Phospholip_A2_1"/>
    <property type="match status" value="1"/>
</dbReference>
<dbReference type="GO" id="GO:0004623">
    <property type="term" value="F:phospholipase A2 activity"/>
    <property type="evidence" value="ECO:0007669"/>
    <property type="project" value="UniProtKB-EC"/>
</dbReference>
<feature type="active site" evidence="10">
    <location>
        <position position="61"/>
    </location>
</feature>
<feature type="binding site" evidence="11">
    <location>
        <position position="41"/>
    </location>
    <ligand>
        <name>Ca(2+)</name>
        <dbReference type="ChEBI" id="CHEBI:29108"/>
    </ligand>
</feature>
<evidence type="ECO:0000256" key="7">
    <source>
        <dbReference type="ARBA" id="ARBA00022963"/>
    </source>
</evidence>
<dbReference type="CDD" id="cd00125">
    <property type="entry name" value="PLA2c"/>
    <property type="match status" value="1"/>
</dbReference>
<accession>E4X235</accession>
<dbReference type="OrthoDB" id="5841574at2759"/>
<keyword evidence="3 14" id="KW-0964">Secreted</keyword>
<dbReference type="InterPro" id="IPR033112">
    <property type="entry name" value="PLA2_Asp_AS"/>
</dbReference>
<feature type="domain" description="Phospholipase A2-like central" evidence="15">
    <location>
        <begin position="15"/>
        <end position="146"/>
    </location>
</feature>
<dbReference type="Gene3D" id="1.20.90.10">
    <property type="entry name" value="Phospholipase A2 domain"/>
    <property type="match status" value="1"/>
</dbReference>
<evidence type="ECO:0000256" key="9">
    <source>
        <dbReference type="ARBA" id="ARBA00023157"/>
    </source>
</evidence>
<feature type="disulfide bond" evidence="12">
    <location>
        <begin position="57"/>
        <end position="121"/>
    </location>
</feature>
<evidence type="ECO:0000256" key="4">
    <source>
        <dbReference type="ARBA" id="ARBA00022723"/>
    </source>
</evidence>
<dbReference type="SUPFAM" id="SSF48619">
    <property type="entry name" value="Phospholipase A2, PLA2"/>
    <property type="match status" value="1"/>
</dbReference>
<evidence type="ECO:0000256" key="3">
    <source>
        <dbReference type="ARBA" id="ARBA00022525"/>
    </source>
</evidence>
<evidence type="ECO:0000256" key="8">
    <source>
        <dbReference type="ARBA" id="ARBA00023098"/>
    </source>
</evidence>
<dbReference type="PRINTS" id="PR00389">
    <property type="entry name" value="PHPHLIPASEA2"/>
</dbReference>
<dbReference type="AlphaFoldDB" id="E4X235"/>
<keyword evidence="8 14" id="KW-0443">Lipid metabolism</keyword>
<comment type="similarity">
    <text evidence="13">Belongs to the phospholipase A2 family.</text>
</comment>
<dbReference type="InterPro" id="IPR016090">
    <property type="entry name" value="PLA2-like_dom"/>
</dbReference>
<dbReference type="GO" id="GO:0005576">
    <property type="term" value="C:extracellular region"/>
    <property type="evidence" value="ECO:0007669"/>
    <property type="project" value="UniProtKB-SubCell"/>
</dbReference>
<dbReference type="GO" id="GO:0016042">
    <property type="term" value="P:lipid catabolic process"/>
    <property type="evidence" value="ECO:0007669"/>
    <property type="project" value="UniProtKB-KW"/>
</dbReference>
<feature type="disulfide bond" evidence="12">
    <location>
        <begin position="64"/>
        <end position="114"/>
    </location>
</feature>
<evidence type="ECO:0000256" key="10">
    <source>
        <dbReference type="PIRSR" id="PIRSR601211-1"/>
    </source>
</evidence>
<comment type="cofactor">
    <cofactor evidence="11">
        <name>Ca(2+)</name>
        <dbReference type="ChEBI" id="CHEBI:29108"/>
    </cofactor>
    <text evidence="11">Binds 1 Ca(2+) ion per subunit.</text>
</comment>
<dbReference type="GO" id="GO:0050482">
    <property type="term" value="P:arachidonate secretion"/>
    <property type="evidence" value="ECO:0007669"/>
    <property type="project" value="InterPro"/>
</dbReference>
<dbReference type="PROSITE" id="PS00119">
    <property type="entry name" value="PA2_ASP"/>
    <property type="match status" value="1"/>
</dbReference>
<feature type="disulfide bond" evidence="12">
    <location>
        <begin position="100"/>
        <end position="112"/>
    </location>
</feature>
<dbReference type="InterPro" id="IPR001211">
    <property type="entry name" value="PLA2"/>
</dbReference>
<dbReference type="EMBL" id="FN653021">
    <property type="protein sequence ID" value="CBY23504.1"/>
    <property type="molecule type" value="Genomic_DNA"/>
</dbReference>
<evidence type="ECO:0000256" key="6">
    <source>
        <dbReference type="ARBA" id="ARBA00022837"/>
    </source>
</evidence>
<keyword evidence="14" id="KW-0732">Signal</keyword>
<evidence type="ECO:0000256" key="1">
    <source>
        <dbReference type="ARBA" id="ARBA00004613"/>
    </source>
</evidence>
<comment type="subcellular location">
    <subcellularLocation>
        <location evidence="1 14">Secreted</location>
    </subcellularLocation>
</comment>
<keyword evidence="17" id="KW-1185">Reference proteome</keyword>
<keyword evidence="7" id="KW-0442">Lipid degradation</keyword>
<feature type="signal peptide" evidence="14">
    <location>
        <begin position="1"/>
        <end position="17"/>
    </location>
</feature>
<dbReference type="InterPro" id="IPR033113">
    <property type="entry name" value="PLA2_histidine"/>
</dbReference>
<feature type="binding site" evidence="11">
    <location>
        <position position="43"/>
    </location>
    <ligand>
        <name>Ca(2+)</name>
        <dbReference type="ChEBI" id="CHEBI:29108"/>
    </ligand>
</feature>
<name>E4X235_OIKDI</name>
<comment type="catalytic activity">
    <reaction evidence="14">
        <text>a 1,2-diacyl-sn-glycero-3-phosphocholine + H2O = a 1-acyl-sn-glycero-3-phosphocholine + a fatty acid + H(+)</text>
        <dbReference type="Rhea" id="RHEA:15801"/>
        <dbReference type="ChEBI" id="CHEBI:15377"/>
        <dbReference type="ChEBI" id="CHEBI:15378"/>
        <dbReference type="ChEBI" id="CHEBI:28868"/>
        <dbReference type="ChEBI" id="CHEBI:57643"/>
        <dbReference type="ChEBI" id="CHEBI:58168"/>
        <dbReference type="EC" id="3.1.1.4"/>
    </reaction>
</comment>
<dbReference type="InParanoid" id="E4X235"/>
<keyword evidence="4 11" id="KW-0479">Metal-binding</keyword>
<dbReference type="PANTHER" id="PTHR11716">
    <property type="entry name" value="PHOSPHOLIPASE A2 FAMILY MEMBER"/>
    <property type="match status" value="1"/>
</dbReference>
<evidence type="ECO:0000256" key="11">
    <source>
        <dbReference type="PIRSR" id="PIRSR601211-2"/>
    </source>
</evidence>
<reference evidence="16" key="1">
    <citation type="journal article" date="2010" name="Science">
        <title>Plasticity of animal genome architecture unmasked by rapid evolution of a pelagic tunicate.</title>
        <authorList>
            <person name="Denoeud F."/>
            <person name="Henriet S."/>
            <person name="Mungpakdee S."/>
            <person name="Aury J.M."/>
            <person name="Da Silva C."/>
            <person name="Brinkmann H."/>
            <person name="Mikhaleva J."/>
            <person name="Olsen L.C."/>
            <person name="Jubin C."/>
            <person name="Canestro C."/>
            <person name="Bouquet J.M."/>
            <person name="Danks G."/>
            <person name="Poulain J."/>
            <person name="Campsteijn C."/>
            <person name="Adamski M."/>
            <person name="Cross I."/>
            <person name="Yadetie F."/>
            <person name="Muffato M."/>
            <person name="Louis A."/>
            <person name="Butcher S."/>
            <person name="Tsagkogeorga G."/>
            <person name="Konrad A."/>
            <person name="Singh S."/>
            <person name="Jensen M.F."/>
            <person name="Cong E.H."/>
            <person name="Eikeseth-Otteraa H."/>
            <person name="Noel B."/>
            <person name="Anthouard V."/>
            <person name="Porcel B.M."/>
            <person name="Kachouri-Lafond R."/>
            <person name="Nishino A."/>
            <person name="Ugolini M."/>
            <person name="Chourrout P."/>
            <person name="Nishida H."/>
            <person name="Aasland R."/>
            <person name="Huzurbazar S."/>
            <person name="Westhof E."/>
            <person name="Delsuc F."/>
            <person name="Lehrach H."/>
            <person name="Reinhardt R."/>
            <person name="Weissenbach J."/>
            <person name="Roy S.W."/>
            <person name="Artiguenave F."/>
            <person name="Postlethwait J.H."/>
            <person name="Manak J.R."/>
            <person name="Thompson E.M."/>
            <person name="Jaillon O."/>
            <person name="Du Pasquier L."/>
            <person name="Boudinot P."/>
            <person name="Liberles D.A."/>
            <person name="Volff J.N."/>
            <person name="Philippe H."/>
            <person name="Lenhard B."/>
            <person name="Roest Crollius H."/>
            <person name="Wincker P."/>
            <person name="Chourrout D."/>
        </authorList>
    </citation>
    <scope>NUCLEOTIDE SEQUENCE [LARGE SCALE GENOMIC DNA]</scope>
</reference>
<dbReference type="PANTHER" id="PTHR11716:SF47">
    <property type="entry name" value="PHOSPHOLIPASE A2-ALPHA"/>
    <property type="match status" value="1"/>
</dbReference>
<keyword evidence="9 12" id="KW-1015">Disulfide bond</keyword>
<organism evidence="16">
    <name type="scientific">Oikopleura dioica</name>
    <name type="common">Tunicate</name>
    <dbReference type="NCBI Taxonomy" id="34765"/>
    <lineage>
        <taxon>Eukaryota</taxon>
        <taxon>Metazoa</taxon>
        <taxon>Chordata</taxon>
        <taxon>Tunicata</taxon>
        <taxon>Appendicularia</taxon>
        <taxon>Copelata</taxon>
        <taxon>Oikopleuridae</taxon>
        <taxon>Oikopleura</taxon>
    </lineage>
</organism>
<feature type="active site" evidence="10">
    <location>
        <position position="115"/>
    </location>
</feature>
<feature type="disulfide bond" evidence="12">
    <location>
        <begin position="42"/>
        <end position="58"/>
    </location>
</feature>
<feature type="chain" id="PRO_5001390421" description="Phospholipase A2" evidence="14">
    <location>
        <begin position="18"/>
        <end position="225"/>
    </location>
</feature>
<protein>
    <recommendedName>
        <fullName evidence="2 14">Phospholipase A2</fullName>
        <ecNumber evidence="2 14">3.1.1.4</ecNumber>
    </recommendedName>
</protein>
<feature type="binding site" evidence="11">
    <location>
        <position position="62"/>
    </location>
    <ligand>
        <name>Ca(2+)</name>
        <dbReference type="ChEBI" id="CHEBI:29108"/>
    </ligand>
</feature>
<evidence type="ECO:0000259" key="15">
    <source>
        <dbReference type="SMART" id="SM00085"/>
    </source>
</evidence>
<dbReference type="GO" id="GO:0005509">
    <property type="term" value="F:calcium ion binding"/>
    <property type="evidence" value="ECO:0007669"/>
    <property type="project" value="InterPro"/>
</dbReference>
<sequence length="225" mass="25992">MKFYIFALFNSVFSGLADFNSQISCYFGGMMSSQYIGYGCYCGRFNAGFPVDATDQCCFEHDHCYDKTDATFSSGLFLESVPQSYFKMYNYICKNEEVICEDEADSYSRALCECDKTAGTCFKKQRHTYNKYFTKKGEFDKERFCYEPVENRQPIETENFKGCERESAHQFCCDKEAYDNRFNLCCDGEILSDILYGCCFGKSFLKITHYCELTSFSEGTVKSIL</sequence>
<dbReference type="Proteomes" id="UP000001307">
    <property type="component" value="Unassembled WGS sequence"/>
</dbReference>
<keyword evidence="6 11" id="KW-0106">Calcium</keyword>
<evidence type="ECO:0000256" key="5">
    <source>
        <dbReference type="ARBA" id="ARBA00022801"/>
    </source>
</evidence>
<keyword evidence="5 14" id="KW-0378">Hydrolase</keyword>
<gene>
    <name evidence="16" type="ORF">GSOID_T00015948001</name>
</gene>